<accession>A0AAD4BIJ2</accession>
<dbReference type="EMBL" id="WHUW01000053">
    <property type="protein sequence ID" value="KAF8431054.1"/>
    <property type="molecule type" value="Genomic_DNA"/>
</dbReference>
<evidence type="ECO:0000313" key="1">
    <source>
        <dbReference type="EMBL" id="KAF8431054.1"/>
    </source>
</evidence>
<organism evidence="1 2">
    <name type="scientific">Boletus edulis BED1</name>
    <dbReference type="NCBI Taxonomy" id="1328754"/>
    <lineage>
        <taxon>Eukaryota</taxon>
        <taxon>Fungi</taxon>
        <taxon>Dikarya</taxon>
        <taxon>Basidiomycota</taxon>
        <taxon>Agaricomycotina</taxon>
        <taxon>Agaricomycetes</taxon>
        <taxon>Agaricomycetidae</taxon>
        <taxon>Boletales</taxon>
        <taxon>Boletineae</taxon>
        <taxon>Boletaceae</taxon>
        <taxon>Boletoideae</taxon>
        <taxon>Boletus</taxon>
    </lineage>
</organism>
<sequence length="170" mass="19725">MFLLRKAKSMTQGEDNEWSIELVWLGERSHPSSKRSSPNGHFFCRVFLAPEMKNDRNDDNYTTPSQLVLSYVSEKEFVTKDKSNRPIPLSYLSSIACRNGHNGLNRLEARIGRWIWMLAWKSHPRPRFKQRGSNLGAYPRQITRANNLDDLSGSIILCIHTTLMRFVRSQ</sequence>
<proteinExistence type="predicted"/>
<name>A0AAD4BIJ2_BOLED</name>
<gene>
    <name evidence="1" type="ORF">L210DRAFT_510107</name>
</gene>
<comment type="caution">
    <text evidence="1">The sequence shown here is derived from an EMBL/GenBank/DDBJ whole genome shotgun (WGS) entry which is preliminary data.</text>
</comment>
<reference evidence="1" key="1">
    <citation type="submission" date="2019-10" db="EMBL/GenBank/DDBJ databases">
        <authorList>
            <consortium name="DOE Joint Genome Institute"/>
            <person name="Kuo A."/>
            <person name="Miyauchi S."/>
            <person name="Kiss E."/>
            <person name="Drula E."/>
            <person name="Kohler A."/>
            <person name="Sanchez-Garcia M."/>
            <person name="Andreopoulos B."/>
            <person name="Barry K.W."/>
            <person name="Bonito G."/>
            <person name="Buee M."/>
            <person name="Carver A."/>
            <person name="Chen C."/>
            <person name="Cichocki N."/>
            <person name="Clum A."/>
            <person name="Culley D."/>
            <person name="Crous P.W."/>
            <person name="Fauchery L."/>
            <person name="Girlanda M."/>
            <person name="Hayes R."/>
            <person name="Keri Z."/>
            <person name="LaButti K."/>
            <person name="Lipzen A."/>
            <person name="Lombard V."/>
            <person name="Magnuson J."/>
            <person name="Maillard F."/>
            <person name="Morin E."/>
            <person name="Murat C."/>
            <person name="Nolan M."/>
            <person name="Ohm R."/>
            <person name="Pangilinan J."/>
            <person name="Pereira M."/>
            <person name="Perotto S."/>
            <person name="Peter M."/>
            <person name="Riley R."/>
            <person name="Sitrit Y."/>
            <person name="Stielow B."/>
            <person name="Szollosi G."/>
            <person name="Zifcakova L."/>
            <person name="Stursova M."/>
            <person name="Spatafora J.W."/>
            <person name="Tedersoo L."/>
            <person name="Vaario L.-M."/>
            <person name="Yamada A."/>
            <person name="Yan M."/>
            <person name="Wang P."/>
            <person name="Xu J."/>
            <person name="Bruns T."/>
            <person name="Baldrian P."/>
            <person name="Vilgalys R."/>
            <person name="Henrissat B."/>
            <person name="Grigoriev I.V."/>
            <person name="Hibbett D."/>
            <person name="Nagy L.G."/>
            <person name="Martin F.M."/>
        </authorList>
    </citation>
    <scope>NUCLEOTIDE SEQUENCE</scope>
    <source>
        <strain evidence="1">BED1</strain>
    </source>
</reference>
<dbReference type="Proteomes" id="UP001194468">
    <property type="component" value="Unassembled WGS sequence"/>
</dbReference>
<protein>
    <submittedName>
        <fullName evidence="1">Uncharacterized protein</fullName>
    </submittedName>
</protein>
<evidence type="ECO:0000313" key="2">
    <source>
        <dbReference type="Proteomes" id="UP001194468"/>
    </source>
</evidence>
<reference evidence="1" key="2">
    <citation type="journal article" date="2020" name="Nat. Commun.">
        <title>Large-scale genome sequencing of mycorrhizal fungi provides insights into the early evolution of symbiotic traits.</title>
        <authorList>
            <person name="Miyauchi S."/>
            <person name="Kiss E."/>
            <person name="Kuo A."/>
            <person name="Drula E."/>
            <person name="Kohler A."/>
            <person name="Sanchez-Garcia M."/>
            <person name="Morin E."/>
            <person name="Andreopoulos B."/>
            <person name="Barry K.W."/>
            <person name="Bonito G."/>
            <person name="Buee M."/>
            <person name="Carver A."/>
            <person name="Chen C."/>
            <person name="Cichocki N."/>
            <person name="Clum A."/>
            <person name="Culley D."/>
            <person name="Crous P.W."/>
            <person name="Fauchery L."/>
            <person name="Girlanda M."/>
            <person name="Hayes R.D."/>
            <person name="Keri Z."/>
            <person name="LaButti K."/>
            <person name="Lipzen A."/>
            <person name="Lombard V."/>
            <person name="Magnuson J."/>
            <person name="Maillard F."/>
            <person name="Murat C."/>
            <person name="Nolan M."/>
            <person name="Ohm R.A."/>
            <person name="Pangilinan J."/>
            <person name="Pereira M.F."/>
            <person name="Perotto S."/>
            <person name="Peter M."/>
            <person name="Pfister S."/>
            <person name="Riley R."/>
            <person name="Sitrit Y."/>
            <person name="Stielow J.B."/>
            <person name="Szollosi G."/>
            <person name="Zifcakova L."/>
            <person name="Stursova M."/>
            <person name="Spatafora J.W."/>
            <person name="Tedersoo L."/>
            <person name="Vaario L.M."/>
            <person name="Yamada A."/>
            <person name="Yan M."/>
            <person name="Wang P."/>
            <person name="Xu J."/>
            <person name="Bruns T."/>
            <person name="Baldrian P."/>
            <person name="Vilgalys R."/>
            <person name="Dunand C."/>
            <person name="Henrissat B."/>
            <person name="Grigoriev I.V."/>
            <person name="Hibbett D."/>
            <person name="Nagy L.G."/>
            <person name="Martin F.M."/>
        </authorList>
    </citation>
    <scope>NUCLEOTIDE SEQUENCE</scope>
    <source>
        <strain evidence="1">BED1</strain>
    </source>
</reference>
<keyword evidence="2" id="KW-1185">Reference proteome</keyword>
<dbReference type="AlphaFoldDB" id="A0AAD4BIJ2"/>